<gene>
    <name evidence="1" type="ORF">E2C01_055137</name>
</gene>
<evidence type="ECO:0000313" key="1">
    <source>
        <dbReference type="EMBL" id="MPC61074.1"/>
    </source>
</evidence>
<dbReference type="AlphaFoldDB" id="A0A5B7GWT9"/>
<name>A0A5B7GWT9_PORTR</name>
<dbReference type="EMBL" id="VSRR010018186">
    <property type="protein sequence ID" value="MPC61074.1"/>
    <property type="molecule type" value="Genomic_DNA"/>
</dbReference>
<proteinExistence type="predicted"/>
<reference evidence="1 2" key="1">
    <citation type="submission" date="2019-05" db="EMBL/GenBank/DDBJ databases">
        <title>Another draft genome of Portunus trituberculatus and its Hox gene families provides insights of decapod evolution.</title>
        <authorList>
            <person name="Jeong J.-H."/>
            <person name="Song I."/>
            <person name="Kim S."/>
            <person name="Choi T."/>
            <person name="Kim D."/>
            <person name="Ryu S."/>
            <person name="Kim W."/>
        </authorList>
    </citation>
    <scope>NUCLEOTIDE SEQUENCE [LARGE SCALE GENOMIC DNA]</scope>
    <source>
        <tissue evidence="1">Muscle</tissue>
    </source>
</reference>
<accession>A0A5B7GWT9</accession>
<organism evidence="1 2">
    <name type="scientific">Portunus trituberculatus</name>
    <name type="common">Swimming crab</name>
    <name type="synonym">Neptunus trituberculatus</name>
    <dbReference type="NCBI Taxonomy" id="210409"/>
    <lineage>
        <taxon>Eukaryota</taxon>
        <taxon>Metazoa</taxon>
        <taxon>Ecdysozoa</taxon>
        <taxon>Arthropoda</taxon>
        <taxon>Crustacea</taxon>
        <taxon>Multicrustacea</taxon>
        <taxon>Malacostraca</taxon>
        <taxon>Eumalacostraca</taxon>
        <taxon>Eucarida</taxon>
        <taxon>Decapoda</taxon>
        <taxon>Pleocyemata</taxon>
        <taxon>Brachyura</taxon>
        <taxon>Eubrachyura</taxon>
        <taxon>Portunoidea</taxon>
        <taxon>Portunidae</taxon>
        <taxon>Portuninae</taxon>
        <taxon>Portunus</taxon>
    </lineage>
</organism>
<sequence length="60" mass="6800">MLGEVCGCGKACGRELLLFLSINFFYVIDVPAKGPKMYKTRPTDVLELKKKDKKLQNDHV</sequence>
<comment type="caution">
    <text evidence="1">The sequence shown here is derived from an EMBL/GenBank/DDBJ whole genome shotgun (WGS) entry which is preliminary data.</text>
</comment>
<dbReference type="Proteomes" id="UP000324222">
    <property type="component" value="Unassembled WGS sequence"/>
</dbReference>
<keyword evidence="2" id="KW-1185">Reference proteome</keyword>
<evidence type="ECO:0000313" key="2">
    <source>
        <dbReference type="Proteomes" id="UP000324222"/>
    </source>
</evidence>
<protein>
    <submittedName>
        <fullName evidence="1">Uncharacterized protein</fullName>
    </submittedName>
</protein>